<reference evidence="2 3" key="1">
    <citation type="submission" date="2019-06" db="EMBL/GenBank/DDBJ databases">
        <title>Draft genomes of female and male turbot (Scophthalmus maximus).</title>
        <authorList>
            <person name="Xu H."/>
            <person name="Xu X.-W."/>
            <person name="Shao C."/>
            <person name="Chen S."/>
        </authorList>
    </citation>
    <scope>NUCLEOTIDE SEQUENCE [LARGE SCALE GENOMIC DNA]</scope>
    <source>
        <strain evidence="2">Ysfricsl-2016a</strain>
        <tissue evidence="2">Blood</tissue>
    </source>
</reference>
<sequence>MRQAPRADNSEQGETLQLSDNKRQHKSGQVPVFPGQDCVSDILLNLLVTSEFTVHRFHHQPPFSHQPRLQIMGV</sequence>
<comment type="caution">
    <text evidence="2">The sequence shown here is derived from an EMBL/GenBank/DDBJ whole genome shotgun (WGS) entry which is preliminary data.</text>
</comment>
<evidence type="ECO:0000313" key="2">
    <source>
        <dbReference type="EMBL" id="KAF0040647.1"/>
    </source>
</evidence>
<evidence type="ECO:0000313" key="3">
    <source>
        <dbReference type="Proteomes" id="UP000438429"/>
    </source>
</evidence>
<proteinExistence type="predicted"/>
<dbReference type="AlphaFoldDB" id="A0A6A4T3D3"/>
<dbReference type="EMBL" id="VEVO01000006">
    <property type="protein sequence ID" value="KAF0040647.1"/>
    <property type="molecule type" value="Genomic_DNA"/>
</dbReference>
<evidence type="ECO:0000256" key="1">
    <source>
        <dbReference type="SAM" id="MobiDB-lite"/>
    </source>
</evidence>
<feature type="compositionally biased region" description="Polar residues" evidence="1">
    <location>
        <begin position="10"/>
        <end position="19"/>
    </location>
</feature>
<accession>A0A6A4T3D3</accession>
<protein>
    <submittedName>
        <fullName evidence="2">Uncharacterized protein</fullName>
    </submittedName>
</protein>
<gene>
    <name evidence="2" type="ORF">F2P81_006545</name>
</gene>
<organism evidence="2 3">
    <name type="scientific">Scophthalmus maximus</name>
    <name type="common">Turbot</name>
    <name type="synonym">Psetta maxima</name>
    <dbReference type="NCBI Taxonomy" id="52904"/>
    <lineage>
        <taxon>Eukaryota</taxon>
        <taxon>Metazoa</taxon>
        <taxon>Chordata</taxon>
        <taxon>Craniata</taxon>
        <taxon>Vertebrata</taxon>
        <taxon>Euteleostomi</taxon>
        <taxon>Actinopterygii</taxon>
        <taxon>Neopterygii</taxon>
        <taxon>Teleostei</taxon>
        <taxon>Neoteleostei</taxon>
        <taxon>Acanthomorphata</taxon>
        <taxon>Carangaria</taxon>
        <taxon>Pleuronectiformes</taxon>
        <taxon>Pleuronectoidei</taxon>
        <taxon>Scophthalmidae</taxon>
        <taxon>Scophthalmus</taxon>
    </lineage>
</organism>
<feature type="region of interest" description="Disordered" evidence="1">
    <location>
        <begin position="1"/>
        <end position="32"/>
    </location>
</feature>
<name>A0A6A4T3D3_SCOMX</name>
<dbReference type="Proteomes" id="UP000438429">
    <property type="component" value="Unassembled WGS sequence"/>
</dbReference>